<feature type="domain" description="Glycosyltransferase 2-like" evidence="1">
    <location>
        <begin position="5"/>
        <end position="166"/>
    </location>
</feature>
<sequence>MRFAVVIPFYQRDSGILTRALTSVFQQELPAGASLQVFIVDDSSPTPAAAEVELLPEAQRAWVTMIRQPNGGPGSARNTGLDAVAKGGFDYVAFLDSDDFWAKDHLADALALLERGHDFYFCDHLRTEDDITYFNRTERLRILREQRTEGVTVIDADLPILAFDRKILTSAYVETYLSQTSTIVVRQGFVQDLRFDTRLRNAGEDHMFWISLVMAGARTVVSWKCNVFCGQGVNIYFDAFDWTSTKVVDRIGYMLMFFQMVGRSFDLAPEDRATLGGMIRRYRRAYSYLFLRALLQRKKPSFALMWKLAAGDPALLPAMPWRFLSVLPNREAESKTW</sequence>
<dbReference type="InterPro" id="IPR001173">
    <property type="entry name" value="Glyco_trans_2-like"/>
</dbReference>
<gene>
    <name evidence="2" type="ORF">FAZ78_10325</name>
</gene>
<evidence type="ECO:0000259" key="1">
    <source>
        <dbReference type="Pfam" id="PF00535"/>
    </source>
</evidence>
<dbReference type="Pfam" id="PF00535">
    <property type="entry name" value="Glycos_transf_2"/>
    <property type="match status" value="1"/>
</dbReference>
<dbReference type="AlphaFoldDB" id="A0A4U0Z2D2"/>
<proteinExistence type="predicted"/>
<dbReference type="PANTHER" id="PTHR43685">
    <property type="entry name" value="GLYCOSYLTRANSFERASE"/>
    <property type="match status" value="1"/>
</dbReference>
<dbReference type="EMBL" id="SWAU01000082">
    <property type="protein sequence ID" value="TKA96654.1"/>
    <property type="molecule type" value="Genomic_DNA"/>
</dbReference>
<dbReference type="GO" id="GO:0016740">
    <property type="term" value="F:transferase activity"/>
    <property type="evidence" value="ECO:0007669"/>
    <property type="project" value="UniProtKB-KW"/>
</dbReference>
<organism evidence="2 3">
    <name type="scientific">Cereibacter changlensis</name>
    <dbReference type="NCBI Taxonomy" id="402884"/>
    <lineage>
        <taxon>Bacteria</taxon>
        <taxon>Pseudomonadati</taxon>
        <taxon>Pseudomonadota</taxon>
        <taxon>Alphaproteobacteria</taxon>
        <taxon>Rhodobacterales</taxon>
        <taxon>Paracoccaceae</taxon>
        <taxon>Cereibacter</taxon>
    </lineage>
</organism>
<protein>
    <submittedName>
        <fullName evidence="2">Glycosyltransferase family 2 protein</fullName>
    </submittedName>
</protein>
<dbReference type="InterPro" id="IPR050834">
    <property type="entry name" value="Glycosyltransf_2"/>
</dbReference>
<name>A0A4U0Z2D2_9RHOB</name>
<dbReference type="CDD" id="cd00761">
    <property type="entry name" value="Glyco_tranf_GTA_type"/>
    <property type="match status" value="1"/>
</dbReference>
<dbReference type="RefSeq" id="WP_136792457.1">
    <property type="nucleotide sequence ID" value="NZ_SWAU01000082.1"/>
</dbReference>
<evidence type="ECO:0000313" key="3">
    <source>
        <dbReference type="Proteomes" id="UP000306340"/>
    </source>
</evidence>
<evidence type="ECO:0000313" key="2">
    <source>
        <dbReference type="EMBL" id="TKA96654.1"/>
    </source>
</evidence>
<dbReference type="Proteomes" id="UP000306340">
    <property type="component" value="Unassembled WGS sequence"/>
</dbReference>
<reference evidence="2 3" key="1">
    <citation type="submission" date="2019-04" db="EMBL/GenBank/DDBJ databases">
        <title>Crypto-aerobic microbial life in anoxic (sulfidic) marine sediments.</title>
        <authorList>
            <person name="Bhattacharya S."/>
            <person name="Roy C."/>
            <person name="Mondal N."/>
            <person name="Sarkar J."/>
            <person name="Mandal S."/>
            <person name="Rameez M.J."/>
            <person name="Ghosh W."/>
        </authorList>
    </citation>
    <scope>NUCLEOTIDE SEQUENCE [LARGE SCALE GENOMIC DNA]</scope>
    <source>
        <strain evidence="2 3">SBBC</strain>
    </source>
</reference>
<accession>A0A4U0Z2D2</accession>
<dbReference type="PANTHER" id="PTHR43685:SF2">
    <property type="entry name" value="GLYCOSYLTRANSFERASE 2-LIKE DOMAIN-CONTAINING PROTEIN"/>
    <property type="match status" value="1"/>
</dbReference>
<comment type="caution">
    <text evidence="2">The sequence shown here is derived from an EMBL/GenBank/DDBJ whole genome shotgun (WGS) entry which is preliminary data.</text>
</comment>
<dbReference type="SUPFAM" id="SSF53448">
    <property type="entry name" value="Nucleotide-diphospho-sugar transferases"/>
    <property type="match status" value="1"/>
</dbReference>
<dbReference type="InterPro" id="IPR029044">
    <property type="entry name" value="Nucleotide-diphossugar_trans"/>
</dbReference>
<dbReference type="Gene3D" id="3.90.550.10">
    <property type="entry name" value="Spore Coat Polysaccharide Biosynthesis Protein SpsA, Chain A"/>
    <property type="match status" value="1"/>
</dbReference>
<keyword evidence="2" id="KW-0808">Transferase</keyword>